<name>A0A8S3F3G7_9BILA</name>
<dbReference type="AlphaFoldDB" id="A0A8S3F3G7"/>
<protein>
    <submittedName>
        <fullName evidence="1">Uncharacterized protein</fullName>
    </submittedName>
</protein>
<dbReference type="EMBL" id="CAJOBH010238162">
    <property type="protein sequence ID" value="CAF5099262.1"/>
    <property type="molecule type" value="Genomic_DNA"/>
</dbReference>
<dbReference type="Proteomes" id="UP000681967">
    <property type="component" value="Unassembled WGS sequence"/>
</dbReference>
<gene>
    <name evidence="1" type="ORF">BYL167_LOCUS64144</name>
</gene>
<proteinExistence type="predicted"/>
<accession>A0A8S3F3G7</accession>
<evidence type="ECO:0000313" key="2">
    <source>
        <dbReference type="Proteomes" id="UP000681967"/>
    </source>
</evidence>
<sequence length="123" mass="14660">RNPKFLERCAATSDRLKRKILREHQLLNIGPFPNDVTVNSNLRYDWAHLVDFGYTDKCRFYTPWTGRLYFRVFRLNPIKDGNQWLPRDRDGAEVAFRIAPDVKDKFLSAWQQDIVENFTNIKL</sequence>
<evidence type="ECO:0000313" key="1">
    <source>
        <dbReference type="EMBL" id="CAF5099262.1"/>
    </source>
</evidence>
<comment type="caution">
    <text evidence="1">The sequence shown here is derived from an EMBL/GenBank/DDBJ whole genome shotgun (WGS) entry which is preliminary data.</text>
</comment>
<feature type="non-terminal residue" evidence="1">
    <location>
        <position position="1"/>
    </location>
</feature>
<organism evidence="1 2">
    <name type="scientific">Rotaria magnacalcarata</name>
    <dbReference type="NCBI Taxonomy" id="392030"/>
    <lineage>
        <taxon>Eukaryota</taxon>
        <taxon>Metazoa</taxon>
        <taxon>Spiralia</taxon>
        <taxon>Gnathifera</taxon>
        <taxon>Rotifera</taxon>
        <taxon>Eurotatoria</taxon>
        <taxon>Bdelloidea</taxon>
        <taxon>Philodinida</taxon>
        <taxon>Philodinidae</taxon>
        <taxon>Rotaria</taxon>
    </lineage>
</organism>
<reference evidence="1" key="1">
    <citation type="submission" date="2021-02" db="EMBL/GenBank/DDBJ databases">
        <authorList>
            <person name="Nowell W R."/>
        </authorList>
    </citation>
    <scope>NUCLEOTIDE SEQUENCE</scope>
</reference>